<dbReference type="RefSeq" id="WP_089967269.1">
    <property type="nucleotide sequence ID" value="NZ_CP071376.1"/>
</dbReference>
<dbReference type="Gene3D" id="1.10.10.10">
    <property type="entry name" value="Winged helix-like DNA-binding domain superfamily/Winged helix DNA-binding domain"/>
    <property type="match status" value="1"/>
</dbReference>
<dbReference type="GO" id="GO:0000156">
    <property type="term" value="F:phosphorelay response regulator activity"/>
    <property type="evidence" value="ECO:0007669"/>
    <property type="project" value="TreeGrafter"/>
</dbReference>
<dbReference type="SMART" id="SM00448">
    <property type="entry name" value="REC"/>
    <property type="match status" value="1"/>
</dbReference>
<dbReference type="STRING" id="94869.SAMN04488529_102390"/>
<comment type="function">
    <text evidence="5">May play the central regulatory role in sporulation. It may be an element of the effector pathway responsible for the activation of sporulation genes in response to nutritional stress. Spo0A may act in concert with spo0H (a sigma factor) to control the expression of some genes that are critical to the sporulation process.</text>
</comment>
<dbReference type="InterPro" id="IPR016032">
    <property type="entry name" value="Sig_transdc_resp-reg_C-effctor"/>
</dbReference>
<dbReference type="EMBL" id="FNJM01000002">
    <property type="protein sequence ID" value="SDP17386.1"/>
    <property type="molecule type" value="Genomic_DNA"/>
</dbReference>
<dbReference type="Pfam" id="PF00486">
    <property type="entry name" value="Trans_reg_C"/>
    <property type="match status" value="1"/>
</dbReference>
<dbReference type="GeneID" id="65309438"/>
<evidence type="ECO:0000256" key="4">
    <source>
        <dbReference type="ARBA" id="ARBA00023163"/>
    </source>
</evidence>
<keyword evidence="3 6" id="KW-0238">DNA-binding</keyword>
<keyword evidence="4" id="KW-0804">Transcription</keyword>
<dbReference type="InterPro" id="IPR039420">
    <property type="entry name" value="WalR-like"/>
</dbReference>
<dbReference type="CDD" id="cd00383">
    <property type="entry name" value="trans_reg_C"/>
    <property type="match status" value="1"/>
</dbReference>
<dbReference type="PANTHER" id="PTHR48111">
    <property type="entry name" value="REGULATOR OF RPOS"/>
    <property type="match status" value="1"/>
</dbReference>
<evidence type="ECO:0000313" key="6">
    <source>
        <dbReference type="EMBL" id="SDP17386.1"/>
    </source>
</evidence>
<dbReference type="Gene3D" id="3.40.50.2300">
    <property type="match status" value="1"/>
</dbReference>
<sequence>MGRILLIEDDESLALGIEYSLMEEGYQVLRGGTVEEGKCIFEDGIFDLVLLDINLPDGTGYEICKYIKSKSEVPVIFLTALDEEVNVVLGLDMGGDDYITKPFRVRELLSRIKAVIRRSKKAVVESKLFKSGDIEINTSTAEIMKKGEKINLTAQEYRLLLIFINNAKEVLSKEKLLNEIFEGEGAYVDENTLSVYVKRLREKLEDERSSPKYIITKRGLGYKWDMVVEK</sequence>
<evidence type="ECO:0000313" key="7">
    <source>
        <dbReference type="Proteomes" id="UP000198597"/>
    </source>
</evidence>
<evidence type="ECO:0000256" key="1">
    <source>
        <dbReference type="ARBA" id="ARBA00018672"/>
    </source>
</evidence>
<protein>
    <recommendedName>
        <fullName evidence="1">Stage 0 sporulation protein A homolog</fullName>
    </recommendedName>
</protein>
<dbReference type="InterPro" id="IPR011006">
    <property type="entry name" value="CheY-like_superfamily"/>
</dbReference>
<keyword evidence="7" id="KW-1185">Reference proteome</keyword>
<dbReference type="Proteomes" id="UP000198597">
    <property type="component" value="Unassembled WGS sequence"/>
</dbReference>
<gene>
    <name evidence="6" type="ORF">SAMN04488529_102390</name>
</gene>
<dbReference type="InterPro" id="IPR036388">
    <property type="entry name" value="WH-like_DNA-bd_sf"/>
</dbReference>
<dbReference type="GO" id="GO:0032993">
    <property type="term" value="C:protein-DNA complex"/>
    <property type="evidence" value="ECO:0007669"/>
    <property type="project" value="TreeGrafter"/>
</dbReference>
<evidence type="ECO:0000256" key="2">
    <source>
        <dbReference type="ARBA" id="ARBA00023015"/>
    </source>
</evidence>
<proteinExistence type="predicted"/>
<accession>A0A1H0QKX3</accession>
<organism evidence="6 7">
    <name type="scientific">Clostridium gasigenes</name>
    <dbReference type="NCBI Taxonomy" id="94869"/>
    <lineage>
        <taxon>Bacteria</taxon>
        <taxon>Bacillati</taxon>
        <taxon>Bacillota</taxon>
        <taxon>Clostridia</taxon>
        <taxon>Eubacteriales</taxon>
        <taxon>Clostridiaceae</taxon>
        <taxon>Clostridium</taxon>
    </lineage>
</organism>
<evidence type="ECO:0000256" key="5">
    <source>
        <dbReference type="ARBA" id="ARBA00024867"/>
    </source>
</evidence>
<dbReference type="PROSITE" id="PS50110">
    <property type="entry name" value="RESPONSE_REGULATORY"/>
    <property type="match status" value="1"/>
</dbReference>
<dbReference type="CDD" id="cd17574">
    <property type="entry name" value="REC_OmpR"/>
    <property type="match status" value="1"/>
</dbReference>
<dbReference type="SUPFAM" id="SSF52172">
    <property type="entry name" value="CheY-like"/>
    <property type="match status" value="1"/>
</dbReference>
<dbReference type="SUPFAM" id="SSF46894">
    <property type="entry name" value="C-terminal effector domain of the bipartite response regulators"/>
    <property type="match status" value="1"/>
</dbReference>
<reference evidence="6 7" key="1">
    <citation type="submission" date="2016-10" db="EMBL/GenBank/DDBJ databases">
        <authorList>
            <person name="de Groot N.N."/>
        </authorList>
    </citation>
    <scope>NUCLEOTIDE SEQUENCE [LARGE SCALE GENOMIC DNA]</scope>
    <source>
        <strain evidence="6 7">DSM 12272</strain>
    </source>
</reference>
<dbReference type="GO" id="GO:0000976">
    <property type="term" value="F:transcription cis-regulatory region binding"/>
    <property type="evidence" value="ECO:0007669"/>
    <property type="project" value="TreeGrafter"/>
</dbReference>
<dbReference type="AlphaFoldDB" id="A0A1H0QKX3"/>
<name>A0A1H0QKX3_9CLOT</name>
<dbReference type="SMART" id="SM00862">
    <property type="entry name" value="Trans_reg_C"/>
    <property type="match status" value="1"/>
</dbReference>
<dbReference type="InterPro" id="IPR001789">
    <property type="entry name" value="Sig_transdc_resp-reg_receiver"/>
</dbReference>
<dbReference type="Pfam" id="PF00072">
    <property type="entry name" value="Response_reg"/>
    <property type="match status" value="1"/>
</dbReference>
<dbReference type="PANTHER" id="PTHR48111:SF73">
    <property type="entry name" value="ALKALINE PHOSPHATASE SYNTHESIS TRANSCRIPTIONAL REGULATORY PROTEIN PHOP"/>
    <property type="match status" value="1"/>
</dbReference>
<dbReference type="Gene3D" id="6.10.250.690">
    <property type="match status" value="1"/>
</dbReference>
<dbReference type="InterPro" id="IPR001867">
    <property type="entry name" value="OmpR/PhoB-type_DNA-bd"/>
</dbReference>
<dbReference type="GO" id="GO:0005829">
    <property type="term" value="C:cytosol"/>
    <property type="evidence" value="ECO:0007669"/>
    <property type="project" value="TreeGrafter"/>
</dbReference>
<keyword evidence="2" id="KW-0805">Transcription regulation</keyword>
<dbReference type="GO" id="GO:0006355">
    <property type="term" value="P:regulation of DNA-templated transcription"/>
    <property type="evidence" value="ECO:0007669"/>
    <property type="project" value="InterPro"/>
</dbReference>
<dbReference type="OrthoDB" id="9803564at2"/>
<dbReference type="PROSITE" id="PS51755">
    <property type="entry name" value="OMPR_PHOB"/>
    <property type="match status" value="1"/>
</dbReference>
<evidence type="ECO:0000256" key="3">
    <source>
        <dbReference type="ARBA" id="ARBA00023125"/>
    </source>
</evidence>